<dbReference type="Pfam" id="PF13462">
    <property type="entry name" value="Thioredoxin_4"/>
    <property type="match status" value="1"/>
</dbReference>
<name>A0A6L7FXZ9_9RHOB</name>
<dbReference type="EMBL" id="WUMU01000003">
    <property type="protein sequence ID" value="MXN16954.1"/>
    <property type="molecule type" value="Genomic_DNA"/>
</dbReference>
<evidence type="ECO:0000259" key="2">
    <source>
        <dbReference type="Pfam" id="PF13462"/>
    </source>
</evidence>
<dbReference type="InterPro" id="IPR012336">
    <property type="entry name" value="Thioredoxin-like_fold"/>
</dbReference>
<feature type="signal peptide" evidence="1">
    <location>
        <begin position="1"/>
        <end position="22"/>
    </location>
</feature>
<dbReference type="SUPFAM" id="SSF52833">
    <property type="entry name" value="Thioredoxin-like"/>
    <property type="match status" value="1"/>
</dbReference>
<feature type="chain" id="PRO_5026685731" evidence="1">
    <location>
        <begin position="23"/>
        <end position="242"/>
    </location>
</feature>
<dbReference type="InterPro" id="IPR036249">
    <property type="entry name" value="Thioredoxin-like_sf"/>
</dbReference>
<proteinExistence type="predicted"/>
<dbReference type="AlphaFoldDB" id="A0A6L7FXZ9"/>
<sequence length="242" mass="25901">MAGSASYLIAAALLLAPLPVQAETAWQQAMDDNPFLFNEELRGVLRDQPDLISNALDRGAARLKAAVWSPLQDEIDTDLQRITLHDADLFAPGPQGFGAADTPAKITLFTAADCPACPRAEAELAQIAKEHPGLRVEVRSAAATPDDRLALALAQDKGPEAARRFRSGLMQGQTPEALVKAEGADLAQLRSRAETPAMVETVARQADLFGELGLDTVPSYVMNDKLIRGAVPTVVLEHYLAK</sequence>
<evidence type="ECO:0000313" key="3">
    <source>
        <dbReference type="EMBL" id="MXN16954.1"/>
    </source>
</evidence>
<organism evidence="3 4">
    <name type="scientific">Pseudooceanicola albus</name>
    <dbReference type="NCBI Taxonomy" id="2692189"/>
    <lineage>
        <taxon>Bacteria</taxon>
        <taxon>Pseudomonadati</taxon>
        <taxon>Pseudomonadota</taxon>
        <taxon>Alphaproteobacteria</taxon>
        <taxon>Rhodobacterales</taxon>
        <taxon>Paracoccaceae</taxon>
        <taxon>Pseudooceanicola</taxon>
    </lineage>
</organism>
<dbReference type="Gene3D" id="3.40.30.10">
    <property type="entry name" value="Glutaredoxin"/>
    <property type="match status" value="1"/>
</dbReference>
<protein>
    <submittedName>
        <fullName evidence="3">Thioredoxin domain-containing protein</fullName>
    </submittedName>
</protein>
<dbReference type="Proteomes" id="UP000477911">
    <property type="component" value="Unassembled WGS sequence"/>
</dbReference>
<comment type="caution">
    <text evidence="3">The sequence shown here is derived from an EMBL/GenBank/DDBJ whole genome shotgun (WGS) entry which is preliminary data.</text>
</comment>
<accession>A0A6L7FXZ9</accession>
<keyword evidence="1" id="KW-0732">Signal</keyword>
<dbReference type="RefSeq" id="WP_160891793.1">
    <property type="nucleotide sequence ID" value="NZ_WUMU01000003.1"/>
</dbReference>
<keyword evidence="4" id="KW-1185">Reference proteome</keyword>
<feature type="domain" description="Thioredoxin-like fold" evidence="2">
    <location>
        <begin position="97"/>
        <end position="230"/>
    </location>
</feature>
<reference evidence="3 4" key="1">
    <citation type="submission" date="2019-12" db="EMBL/GenBank/DDBJ databases">
        <authorList>
            <person name="Li M."/>
        </authorList>
    </citation>
    <scope>NUCLEOTIDE SEQUENCE [LARGE SCALE GENOMIC DNA]</scope>
    <source>
        <strain evidence="3 4">GBMRC 2024</strain>
    </source>
</reference>
<gene>
    <name evidence="3" type="ORF">GR170_03835</name>
</gene>
<evidence type="ECO:0000313" key="4">
    <source>
        <dbReference type="Proteomes" id="UP000477911"/>
    </source>
</evidence>
<evidence type="ECO:0000256" key="1">
    <source>
        <dbReference type="SAM" id="SignalP"/>
    </source>
</evidence>